<evidence type="ECO:0000313" key="3">
    <source>
        <dbReference type="EMBL" id="JAP83584.1"/>
    </source>
</evidence>
<protein>
    <recommendedName>
        <fullName evidence="4">Secreted protein</fullName>
    </recommendedName>
</protein>
<reference evidence="3" key="1">
    <citation type="journal article" date="2016" name="Ticks Tick Borne Dis.">
        <title>De novo assembly and annotation of the salivary gland transcriptome of Rhipicephalus appendiculatus male and female ticks during blood feeding.</title>
        <authorList>
            <person name="de Castro M.H."/>
            <person name="de Klerk D."/>
            <person name="Pienaar R."/>
            <person name="Latif A.A."/>
            <person name="Rees D.J."/>
            <person name="Mans B.J."/>
        </authorList>
    </citation>
    <scope>NUCLEOTIDE SEQUENCE</scope>
    <source>
        <tissue evidence="3">Salivary glands</tissue>
    </source>
</reference>
<organism evidence="3">
    <name type="scientific">Rhipicephalus appendiculatus</name>
    <name type="common">Brown ear tick</name>
    <dbReference type="NCBI Taxonomy" id="34631"/>
    <lineage>
        <taxon>Eukaryota</taxon>
        <taxon>Metazoa</taxon>
        <taxon>Ecdysozoa</taxon>
        <taxon>Arthropoda</taxon>
        <taxon>Chelicerata</taxon>
        <taxon>Arachnida</taxon>
        <taxon>Acari</taxon>
        <taxon>Parasitiformes</taxon>
        <taxon>Ixodida</taxon>
        <taxon>Ixodoidea</taxon>
        <taxon>Ixodidae</taxon>
        <taxon>Rhipicephalinae</taxon>
        <taxon>Rhipicephalus</taxon>
        <taxon>Rhipicephalus</taxon>
    </lineage>
</organism>
<feature type="chain" id="PRO_5007286182" description="Secreted protein" evidence="2">
    <location>
        <begin position="22"/>
        <end position="103"/>
    </location>
</feature>
<name>A0A131YWL9_RHIAP</name>
<sequence>MTTQDCFSLLFFCCCCECSLGNSVLLPGFFLLSHAVTVTMATMWFTLFSPSLLLLPGCIQPQRYFCSYSGTCLTNTTTKHCSICSPVPPEPLQFLLPSVAALG</sequence>
<keyword evidence="1" id="KW-0812">Transmembrane</keyword>
<evidence type="ECO:0000256" key="2">
    <source>
        <dbReference type="SAM" id="SignalP"/>
    </source>
</evidence>
<evidence type="ECO:0000256" key="1">
    <source>
        <dbReference type="SAM" id="Phobius"/>
    </source>
</evidence>
<evidence type="ECO:0008006" key="4">
    <source>
        <dbReference type="Google" id="ProtNLM"/>
    </source>
</evidence>
<accession>A0A131YWL9</accession>
<dbReference type="AlphaFoldDB" id="A0A131YWL9"/>
<feature type="signal peptide" evidence="2">
    <location>
        <begin position="1"/>
        <end position="21"/>
    </location>
</feature>
<keyword evidence="1" id="KW-1133">Transmembrane helix</keyword>
<feature type="transmembrane region" description="Helical" evidence="1">
    <location>
        <begin position="31"/>
        <end position="55"/>
    </location>
</feature>
<dbReference type="EMBL" id="GEDV01004973">
    <property type="protein sequence ID" value="JAP83584.1"/>
    <property type="molecule type" value="Transcribed_RNA"/>
</dbReference>
<keyword evidence="1" id="KW-0472">Membrane</keyword>
<keyword evidence="2" id="KW-0732">Signal</keyword>
<proteinExistence type="predicted"/>